<name>A0A5N6WWG1_9EURO</name>
<proteinExistence type="predicted"/>
<evidence type="ECO:0000313" key="2">
    <source>
        <dbReference type="EMBL" id="KAE8324962.1"/>
    </source>
</evidence>
<evidence type="ECO:0000313" key="3">
    <source>
        <dbReference type="Proteomes" id="UP000325945"/>
    </source>
</evidence>
<feature type="transmembrane region" description="Helical" evidence="1">
    <location>
        <begin position="6"/>
        <end position="23"/>
    </location>
</feature>
<dbReference type="EMBL" id="ML741812">
    <property type="protein sequence ID" value="KAE8324962.1"/>
    <property type="molecule type" value="Genomic_DNA"/>
</dbReference>
<evidence type="ECO:0000256" key="1">
    <source>
        <dbReference type="SAM" id="Phobius"/>
    </source>
</evidence>
<protein>
    <submittedName>
        <fullName evidence="2">Uncharacterized protein</fullName>
    </submittedName>
</protein>
<reference evidence="3" key="1">
    <citation type="submission" date="2019-04" db="EMBL/GenBank/DDBJ databases">
        <title>Friends and foes A comparative genomics studyof 23 Aspergillus species from section Flavi.</title>
        <authorList>
            <consortium name="DOE Joint Genome Institute"/>
            <person name="Kjaerbolling I."/>
            <person name="Vesth T."/>
            <person name="Frisvad J.C."/>
            <person name="Nybo J.L."/>
            <person name="Theobald S."/>
            <person name="Kildgaard S."/>
            <person name="Isbrandt T."/>
            <person name="Kuo A."/>
            <person name="Sato A."/>
            <person name="Lyhne E.K."/>
            <person name="Kogle M.E."/>
            <person name="Wiebenga A."/>
            <person name="Kun R.S."/>
            <person name="Lubbers R.J."/>
            <person name="Makela M.R."/>
            <person name="Barry K."/>
            <person name="Chovatia M."/>
            <person name="Clum A."/>
            <person name="Daum C."/>
            <person name="Haridas S."/>
            <person name="He G."/>
            <person name="LaButti K."/>
            <person name="Lipzen A."/>
            <person name="Mondo S."/>
            <person name="Riley R."/>
            <person name="Salamov A."/>
            <person name="Simmons B.A."/>
            <person name="Magnuson J.K."/>
            <person name="Henrissat B."/>
            <person name="Mortensen U.H."/>
            <person name="Larsen T.O."/>
            <person name="Devries R.P."/>
            <person name="Grigoriev I.V."/>
            <person name="Machida M."/>
            <person name="Baker S.E."/>
            <person name="Andersen M.R."/>
        </authorList>
    </citation>
    <scope>NUCLEOTIDE SEQUENCE [LARGE SCALE GENOMIC DNA]</scope>
    <source>
        <strain evidence="3">CBS 130017</strain>
    </source>
</reference>
<sequence length="137" mass="15500">MEILYSKFSFPFLFFMIFIFIFGRNKSSAPAPPAFLQILPSPWVYFRLCSHSCSGPLLCDKHLGGRPGITNVFCEPHTGDGTFFRQFLCFYLTQVACSHISAFVQYFFFFSTPIIKLDGHFNTGVGIASSAHPVLRH</sequence>
<keyword evidence="1" id="KW-1133">Transmembrane helix</keyword>
<keyword evidence="1" id="KW-0472">Membrane</keyword>
<accession>A0A5N6WWG1</accession>
<keyword evidence="3" id="KW-1185">Reference proteome</keyword>
<dbReference type="AlphaFoldDB" id="A0A5N6WWG1"/>
<gene>
    <name evidence="2" type="ORF">BDV39DRAFT_179413</name>
</gene>
<dbReference type="Proteomes" id="UP000325945">
    <property type="component" value="Unassembled WGS sequence"/>
</dbReference>
<organism evidence="2 3">
    <name type="scientific">Aspergillus sergii</name>
    <dbReference type="NCBI Taxonomy" id="1034303"/>
    <lineage>
        <taxon>Eukaryota</taxon>
        <taxon>Fungi</taxon>
        <taxon>Dikarya</taxon>
        <taxon>Ascomycota</taxon>
        <taxon>Pezizomycotina</taxon>
        <taxon>Eurotiomycetes</taxon>
        <taxon>Eurotiomycetidae</taxon>
        <taxon>Eurotiales</taxon>
        <taxon>Aspergillaceae</taxon>
        <taxon>Aspergillus</taxon>
        <taxon>Aspergillus subgen. Circumdati</taxon>
    </lineage>
</organism>
<keyword evidence="1" id="KW-0812">Transmembrane</keyword>